<dbReference type="GO" id="GO:0009103">
    <property type="term" value="P:lipopolysaccharide biosynthetic process"/>
    <property type="evidence" value="ECO:0007669"/>
    <property type="project" value="TreeGrafter"/>
</dbReference>
<dbReference type="InterPro" id="IPR050879">
    <property type="entry name" value="Acyltransferase_3"/>
</dbReference>
<keyword evidence="1" id="KW-0812">Transmembrane</keyword>
<dbReference type="PANTHER" id="PTHR23028:SF53">
    <property type="entry name" value="ACYL_TRANSF_3 DOMAIN-CONTAINING PROTEIN"/>
    <property type="match status" value="1"/>
</dbReference>
<protein>
    <submittedName>
        <fullName evidence="4">Acyltransferase</fullName>
    </submittedName>
</protein>
<feature type="transmembrane region" description="Helical" evidence="1">
    <location>
        <begin position="222"/>
        <end position="241"/>
    </location>
</feature>
<feature type="transmembrane region" description="Helical" evidence="1">
    <location>
        <begin position="164"/>
        <end position="182"/>
    </location>
</feature>
<feature type="transmembrane region" description="Helical" evidence="1">
    <location>
        <begin position="189"/>
        <end position="210"/>
    </location>
</feature>
<dbReference type="Pfam" id="PF19040">
    <property type="entry name" value="SGNH"/>
    <property type="match status" value="1"/>
</dbReference>
<keyword evidence="5" id="KW-1185">Reference proteome</keyword>
<keyword evidence="4" id="KW-0012">Acyltransferase</keyword>
<keyword evidence="1" id="KW-0472">Membrane</keyword>
<dbReference type="InterPro" id="IPR043968">
    <property type="entry name" value="SGNH"/>
</dbReference>
<feature type="transmembrane region" description="Helical" evidence="1">
    <location>
        <begin position="91"/>
        <end position="111"/>
    </location>
</feature>
<dbReference type="Pfam" id="PF01757">
    <property type="entry name" value="Acyl_transf_3"/>
    <property type="match status" value="1"/>
</dbReference>
<dbReference type="PANTHER" id="PTHR23028">
    <property type="entry name" value="ACETYLTRANSFERASE"/>
    <property type="match status" value="1"/>
</dbReference>
<dbReference type="EMBL" id="LNQM01000001">
    <property type="protein sequence ID" value="KSU79138.1"/>
    <property type="molecule type" value="Genomic_DNA"/>
</dbReference>
<dbReference type="GO" id="GO:0016747">
    <property type="term" value="F:acyltransferase activity, transferring groups other than amino-acyl groups"/>
    <property type="evidence" value="ECO:0007669"/>
    <property type="project" value="InterPro"/>
</dbReference>
<dbReference type="InterPro" id="IPR002656">
    <property type="entry name" value="Acyl_transf_3_dom"/>
</dbReference>
<feature type="transmembrane region" description="Helical" evidence="1">
    <location>
        <begin position="253"/>
        <end position="274"/>
    </location>
</feature>
<evidence type="ECO:0000256" key="1">
    <source>
        <dbReference type="SAM" id="Phobius"/>
    </source>
</evidence>
<evidence type="ECO:0000313" key="4">
    <source>
        <dbReference type="EMBL" id="KSU79138.1"/>
    </source>
</evidence>
<gene>
    <name evidence="4" type="ORF">AS031_03695</name>
</gene>
<organism evidence="4 5">
    <name type="scientific">Pseudarthrobacter enclensis</name>
    <dbReference type="NCBI Taxonomy" id="993070"/>
    <lineage>
        <taxon>Bacteria</taxon>
        <taxon>Bacillati</taxon>
        <taxon>Actinomycetota</taxon>
        <taxon>Actinomycetes</taxon>
        <taxon>Micrococcales</taxon>
        <taxon>Micrococcaceae</taxon>
        <taxon>Pseudarthrobacter</taxon>
    </lineage>
</organism>
<dbReference type="OrthoDB" id="3404679at2"/>
<keyword evidence="1" id="KW-1133">Transmembrane helix</keyword>
<feature type="transmembrane region" description="Helical" evidence="1">
    <location>
        <begin position="28"/>
        <end position="45"/>
    </location>
</feature>
<evidence type="ECO:0000259" key="3">
    <source>
        <dbReference type="Pfam" id="PF19040"/>
    </source>
</evidence>
<feature type="transmembrane region" description="Helical" evidence="1">
    <location>
        <begin position="51"/>
        <end position="70"/>
    </location>
</feature>
<reference evidence="4 5" key="1">
    <citation type="journal article" date="2014" name="Arch. Microbiol.">
        <title>Arthrobacter enclensis sp. nov., isolated from sediment sample.</title>
        <authorList>
            <person name="Dastager S.G."/>
            <person name="Liu Q."/>
            <person name="Tang S.K."/>
            <person name="Krishnamurthi S."/>
            <person name="Lee J.C."/>
            <person name="Li W.J."/>
        </authorList>
    </citation>
    <scope>NUCLEOTIDE SEQUENCE [LARGE SCALE GENOMIC DNA]</scope>
    <source>
        <strain evidence="4 5">NIO-1008</strain>
    </source>
</reference>
<comment type="caution">
    <text evidence="4">The sequence shown here is derived from an EMBL/GenBank/DDBJ whole genome shotgun (WGS) entry which is preliminary data.</text>
</comment>
<sequence>MTGQVLLPTRANTRRTAAATATRKDIQALRALAVGLVVFNHLWPLRLPGGYVGVDVFFVISGYLISKHLLGELERSGRINLGRFYSRRIKRLLPAATLVAATSLLAAWALLPFSRWLSIAQETAASVLYVENWLLAAKSVDYSAHNEDASTVQHFWSLSVEEQFYLVWPLLFLGLFVASSRFRARRRAFLATGVAILSALTLAFCIWFTYTNKSPAYFITPARVWEFGAGALVAIGGAHAMGVLRLRFPSSHLAWSGAAQWLGYGLIGYSAFAYDGQTFFPGFAAAVPVAGTLLVIASGPISPLWSPNQLLAAKPVQLVGDVSYSLYLWHWPLIVLAPAVLGHALWTQDKVLVLLIAFALAWASKKFVEDPGRTRLLPKARPLRVVGVMAAAMAVVCALSGGLLLGFTKAQDAEAAKLQELSGGPCYGARSLDPRNNCKDPFGAAQVANVGPNEAPRFDAPECRPSDNPIVFEDQKLLTECDFTGGARPQASVWLVGDSHAEQWKGALYELARLHKWTLKETMVGGCPFVDVKRVAFMGSPADDPRSQHRCLSWSKQVSDRIVQEKPDMVFASSFGAGETIDDGTGRAQLEQYKDAVSQRFTDWTEAGSRVFVFRDPPMTLRHSSPDCVALNQQTPINCANPRGEALVPDPVAEAARGMGKLAVKVLDFSDQFCDEQNCYAVIGGLQVYADYDHAARSYIRSLVPLVARRFNEARQ</sequence>
<proteinExistence type="predicted"/>
<feature type="domain" description="Acyltransferase 3" evidence="2">
    <location>
        <begin position="25"/>
        <end position="361"/>
    </location>
</feature>
<keyword evidence="4" id="KW-0808">Transferase</keyword>
<accession>A0A0V8IWG7</accession>
<evidence type="ECO:0000259" key="2">
    <source>
        <dbReference type="Pfam" id="PF01757"/>
    </source>
</evidence>
<name>A0A0V8IWG7_9MICC</name>
<dbReference type="Proteomes" id="UP000053199">
    <property type="component" value="Unassembled WGS sequence"/>
</dbReference>
<dbReference type="GO" id="GO:0016020">
    <property type="term" value="C:membrane"/>
    <property type="evidence" value="ECO:0007669"/>
    <property type="project" value="TreeGrafter"/>
</dbReference>
<feature type="transmembrane region" description="Helical" evidence="1">
    <location>
        <begin position="326"/>
        <end position="345"/>
    </location>
</feature>
<feature type="domain" description="SGNH" evidence="3">
    <location>
        <begin position="476"/>
        <end position="708"/>
    </location>
</feature>
<dbReference type="RefSeq" id="WP_058266742.1">
    <property type="nucleotide sequence ID" value="NZ_FMAZ01000001.1"/>
</dbReference>
<evidence type="ECO:0000313" key="5">
    <source>
        <dbReference type="Proteomes" id="UP000053199"/>
    </source>
</evidence>
<feature type="transmembrane region" description="Helical" evidence="1">
    <location>
        <begin position="388"/>
        <end position="407"/>
    </location>
</feature>
<feature type="transmembrane region" description="Helical" evidence="1">
    <location>
        <begin position="280"/>
        <end position="305"/>
    </location>
</feature>
<dbReference type="AlphaFoldDB" id="A0A0V8IWG7"/>